<dbReference type="Proteomes" id="UP000298030">
    <property type="component" value="Unassembled WGS sequence"/>
</dbReference>
<feature type="region of interest" description="Disordered" evidence="1">
    <location>
        <begin position="132"/>
        <end position="153"/>
    </location>
</feature>
<sequence>MAGGPTRAAQAYTRPPQPLRHTPLYEAMKFSTAVVTLASVAYLASPVLAQDGTPERCKAPCESIQKIEACNDEDMSCVCGDQILKDSQDCRKCVTDSGVSTSLVPGFNEILTAHAEVCKAGLEALAALTSTSATSTSDPNSSSTSPAQAGGNKNSAATFAHGVEHLIGLGAGLALASLL</sequence>
<gene>
    <name evidence="2" type="ORF">FA13DRAFT_1729227</name>
</gene>
<dbReference type="AlphaFoldDB" id="A0A4Y7TK99"/>
<evidence type="ECO:0000313" key="3">
    <source>
        <dbReference type="Proteomes" id="UP000298030"/>
    </source>
</evidence>
<dbReference type="OrthoDB" id="3000651at2759"/>
<dbReference type="EMBL" id="QPFP01000009">
    <property type="protein sequence ID" value="TEB34590.1"/>
    <property type="molecule type" value="Genomic_DNA"/>
</dbReference>
<proteinExistence type="predicted"/>
<feature type="compositionally biased region" description="Low complexity" evidence="1">
    <location>
        <begin position="132"/>
        <end position="147"/>
    </location>
</feature>
<keyword evidence="3" id="KW-1185">Reference proteome</keyword>
<comment type="caution">
    <text evidence="2">The sequence shown here is derived from an EMBL/GenBank/DDBJ whole genome shotgun (WGS) entry which is preliminary data.</text>
</comment>
<protein>
    <submittedName>
        <fullName evidence="2">Uncharacterized protein</fullName>
    </submittedName>
</protein>
<accession>A0A4Y7TK99</accession>
<evidence type="ECO:0000256" key="1">
    <source>
        <dbReference type="SAM" id="MobiDB-lite"/>
    </source>
</evidence>
<evidence type="ECO:0000313" key="2">
    <source>
        <dbReference type="EMBL" id="TEB34590.1"/>
    </source>
</evidence>
<organism evidence="2 3">
    <name type="scientific">Coprinellus micaceus</name>
    <name type="common">Glistening ink-cap mushroom</name>
    <name type="synonym">Coprinus micaceus</name>
    <dbReference type="NCBI Taxonomy" id="71717"/>
    <lineage>
        <taxon>Eukaryota</taxon>
        <taxon>Fungi</taxon>
        <taxon>Dikarya</taxon>
        <taxon>Basidiomycota</taxon>
        <taxon>Agaricomycotina</taxon>
        <taxon>Agaricomycetes</taxon>
        <taxon>Agaricomycetidae</taxon>
        <taxon>Agaricales</taxon>
        <taxon>Agaricineae</taxon>
        <taxon>Psathyrellaceae</taxon>
        <taxon>Coprinellus</taxon>
    </lineage>
</organism>
<name>A0A4Y7TK99_COPMI</name>
<reference evidence="2 3" key="1">
    <citation type="journal article" date="2019" name="Nat. Ecol. Evol.">
        <title>Megaphylogeny resolves global patterns of mushroom evolution.</title>
        <authorList>
            <person name="Varga T."/>
            <person name="Krizsan K."/>
            <person name="Foldi C."/>
            <person name="Dima B."/>
            <person name="Sanchez-Garcia M."/>
            <person name="Sanchez-Ramirez S."/>
            <person name="Szollosi G.J."/>
            <person name="Szarkandi J.G."/>
            <person name="Papp V."/>
            <person name="Albert L."/>
            <person name="Andreopoulos W."/>
            <person name="Angelini C."/>
            <person name="Antonin V."/>
            <person name="Barry K.W."/>
            <person name="Bougher N.L."/>
            <person name="Buchanan P."/>
            <person name="Buyck B."/>
            <person name="Bense V."/>
            <person name="Catcheside P."/>
            <person name="Chovatia M."/>
            <person name="Cooper J."/>
            <person name="Damon W."/>
            <person name="Desjardin D."/>
            <person name="Finy P."/>
            <person name="Geml J."/>
            <person name="Haridas S."/>
            <person name="Hughes K."/>
            <person name="Justo A."/>
            <person name="Karasinski D."/>
            <person name="Kautmanova I."/>
            <person name="Kiss B."/>
            <person name="Kocsube S."/>
            <person name="Kotiranta H."/>
            <person name="LaButti K.M."/>
            <person name="Lechner B.E."/>
            <person name="Liimatainen K."/>
            <person name="Lipzen A."/>
            <person name="Lukacs Z."/>
            <person name="Mihaltcheva S."/>
            <person name="Morgado L.N."/>
            <person name="Niskanen T."/>
            <person name="Noordeloos M.E."/>
            <person name="Ohm R.A."/>
            <person name="Ortiz-Santana B."/>
            <person name="Ovrebo C."/>
            <person name="Racz N."/>
            <person name="Riley R."/>
            <person name="Savchenko A."/>
            <person name="Shiryaev A."/>
            <person name="Soop K."/>
            <person name="Spirin V."/>
            <person name="Szebenyi C."/>
            <person name="Tomsovsky M."/>
            <person name="Tulloss R.E."/>
            <person name="Uehling J."/>
            <person name="Grigoriev I.V."/>
            <person name="Vagvolgyi C."/>
            <person name="Papp T."/>
            <person name="Martin F.M."/>
            <person name="Miettinen O."/>
            <person name="Hibbett D.S."/>
            <person name="Nagy L.G."/>
        </authorList>
    </citation>
    <scope>NUCLEOTIDE SEQUENCE [LARGE SCALE GENOMIC DNA]</scope>
    <source>
        <strain evidence="2 3">FP101781</strain>
    </source>
</reference>